<dbReference type="GeneTree" id="ENSGT00390000016735"/>
<feature type="chain" id="PRO_5039913327" description="Tartrate-resistant acid phosphatase type 5" evidence="9">
    <location>
        <begin position="22"/>
        <end position="333"/>
    </location>
</feature>
<dbReference type="Ensembl" id="ENSCCRT00000202991.1">
    <property type="protein sequence ID" value="ENSCCRP00000127653.1"/>
    <property type="gene ID" value="ENSCCRG00000072150.1"/>
</dbReference>
<dbReference type="GO" id="GO:0045453">
    <property type="term" value="P:bone resorption"/>
    <property type="evidence" value="ECO:0007669"/>
    <property type="project" value="TreeGrafter"/>
</dbReference>
<evidence type="ECO:0000256" key="7">
    <source>
        <dbReference type="ARBA" id="ARBA00029999"/>
    </source>
</evidence>
<evidence type="ECO:0000256" key="2">
    <source>
        <dbReference type="ARBA" id="ARBA00001962"/>
    </source>
</evidence>
<proteinExistence type="predicted"/>
<evidence type="ECO:0000256" key="1">
    <source>
        <dbReference type="ARBA" id="ARBA00000032"/>
    </source>
</evidence>
<dbReference type="Gene3D" id="3.60.21.10">
    <property type="match status" value="1"/>
</dbReference>
<dbReference type="CDD" id="cd07378">
    <property type="entry name" value="MPP_ACP5"/>
    <property type="match status" value="1"/>
</dbReference>
<feature type="domain" description="Calcineurin-like phosphoesterase" evidence="10">
    <location>
        <begin position="28"/>
        <end position="242"/>
    </location>
</feature>
<dbReference type="InterPro" id="IPR051558">
    <property type="entry name" value="Metallophosphoesterase_PAP"/>
</dbReference>
<accession>A0A9J7Z9B5</accession>
<protein>
    <recommendedName>
        <fullName evidence="4">Tartrate-resistant acid phosphatase type 5</fullName>
        <ecNumber evidence="3">3.1.3.2</ecNumber>
    </recommendedName>
    <alternativeName>
        <fullName evidence="8">Tartrate-resistant acid ATPase</fullName>
    </alternativeName>
    <alternativeName>
        <fullName evidence="7">Type 5 acid phosphatase</fullName>
    </alternativeName>
</protein>
<comment type="cofactor">
    <cofactor evidence="2">
        <name>Fe cation</name>
        <dbReference type="ChEBI" id="CHEBI:24875"/>
    </cofactor>
</comment>
<organism evidence="11 12">
    <name type="scientific">Cyprinus carpio carpio</name>
    <dbReference type="NCBI Taxonomy" id="630221"/>
    <lineage>
        <taxon>Eukaryota</taxon>
        <taxon>Metazoa</taxon>
        <taxon>Chordata</taxon>
        <taxon>Craniata</taxon>
        <taxon>Vertebrata</taxon>
        <taxon>Euteleostomi</taxon>
        <taxon>Actinopterygii</taxon>
        <taxon>Neopterygii</taxon>
        <taxon>Teleostei</taxon>
        <taxon>Ostariophysi</taxon>
        <taxon>Cypriniformes</taxon>
        <taxon>Cyprinidae</taxon>
        <taxon>Cyprininae</taxon>
        <taxon>Cyprinus</taxon>
    </lineage>
</organism>
<reference evidence="11" key="1">
    <citation type="submission" date="2025-08" db="UniProtKB">
        <authorList>
            <consortium name="Ensembl"/>
        </authorList>
    </citation>
    <scope>IDENTIFICATION</scope>
</reference>
<evidence type="ECO:0000313" key="12">
    <source>
        <dbReference type="Proteomes" id="UP001108240"/>
    </source>
</evidence>
<feature type="signal peptide" evidence="9">
    <location>
        <begin position="1"/>
        <end position="21"/>
    </location>
</feature>
<dbReference type="GO" id="GO:0003993">
    <property type="term" value="F:acid phosphatase activity"/>
    <property type="evidence" value="ECO:0007669"/>
    <property type="project" value="UniProtKB-EC"/>
</dbReference>
<dbReference type="SUPFAM" id="SSF56300">
    <property type="entry name" value="Metallo-dependent phosphatases"/>
    <property type="match status" value="1"/>
</dbReference>
<dbReference type="Proteomes" id="UP001108240">
    <property type="component" value="Unplaced"/>
</dbReference>
<dbReference type="EC" id="3.1.3.2" evidence="3"/>
<evidence type="ECO:0000259" key="10">
    <source>
        <dbReference type="Pfam" id="PF00149"/>
    </source>
</evidence>
<dbReference type="InterPro" id="IPR029052">
    <property type="entry name" value="Metallo-depent_PP-like"/>
</dbReference>
<evidence type="ECO:0000256" key="4">
    <source>
        <dbReference type="ARBA" id="ARBA00015822"/>
    </source>
</evidence>
<dbReference type="InterPro" id="IPR004843">
    <property type="entry name" value="Calcineurin-like_PHP"/>
</dbReference>
<evidence type="ECO:0000256" key="5">
    <source>
        <dbReference type="ARBA" id="ARBA00022729"/>
    </source>
</evidence>
<keyword evidence="12" id="KW-1185">Reference proteome</keyword>
<dbReference type="AlphaFoldDB" id="A0A9J7Z9B5"/>
<dbReference type="Pfam" id="PF00149">
    <property type="entry name" value="Metallophos"/>
    <property type="match status" value="1"/>
</dbReference>
<dbReference type="PANTHER" id="PTHR10161">
    <property type="entry name" value="TARTRATE-RESISTANT ACID PHOSPHATASE TYPE 5"/>
    <property type="match status" value="1"/>
</dbReference>
<keyword evidence="5 9" id="KW-0732">Signal</keyword>
<dbReference type="PANTHER" id="PTHR10161:SF29">
    <property type="entry name" value="TARTRATE-RESISTANT ACID PHOSPHATASE TYPE 5"/>
    <property type="match status" value="1"/>
</dbReference>
<dbReference type="FunFam" id="3.60.21.10:FF:000062">
    <property type="entry name" value="Tartrate-resistant acid phosphatase type 5"/>
    <property type="match status" value="1"/>
</dbReference>
<sequence>MASMAFLLFSCLQTFITTCQANEQASLKFVGIGDWGGLPIYPYYTPHEFDTANELGRIAKSSGLDFVLSLGDHFYFRGVRDVDDPRFKSTFESVFSHPALMAVPWYLVAGNHDHRGNISAQIAYSNRSERWIYPDLYYELNFKVPHSNTSITVLMIDTVVLCGNTYDRLEPEGPEDYAAAKQHLKWIEEKLQNTKSDFVIVAGHYPVWSIGHHGPTKCLVSKLRPLLKKYSVSLYLCGHDHSLQFIREDDGSSSPSWICDRTAPSPVSEASVCSRKGQLKSGALRTGSEVRAPFTLWKASNAADVHCTFSGCPFLVKSVREAPKEEKLGIKQR</sequence>
<keyword evidence="6" id="KW-0378">Hydrolase</keyword>
<evidence type="ECO:0000256" key="8">
    <source>
        <dbReference type="ARBA" id="ARBA00031589"/>
    </source>
</evidence>
<evidence type="ECO:0000313" key="11">
    <source>
        <dbReference type="Ensembl" id="ENSCCRP00000127653.1"/>
    </source>
</evidence>
<comment type="catalytic activity">
    <reaction evidence="1">
        <text>a phosphate monoester + H2O = an alcohol + phosphate</text>
        <dbReference type="Rhea" id="RHEA:15017"/>
        <dbReference type="ChEBI" id="CHEBI:15377"/>
        <dbReference type="ChEBI" id="CHEBI:30879"/>
        <dbReference type="ChEBI" id="CHEBI:43474"/>
        <dbReference type="ChEBI" id="CHEBI:67140"/>
        <dbReference type="EC" id="3.1.3.2"/>
    </reaction>
</comment>
<evidence type="ECO:0000256" key="9">
    <source>
        <dbReference type="SAM" id="SignalP"/>
    </source>
</evidence>
<reference evidence="11" key="2">
    <citation type="submission" date="2025-09" db="UniProtKB">
        <authorList>
            <consortium name="Ensembl"/>
        </authorList>
    </citation>
    <scope>IDENTIFICATION</scope>
</reference>
<name>A0A9J7Z9B5_CYPCA</name>
<evidence type="ECO:0000256" key="3">
    <source>
        <dbReference type="ARBA" id="ARBA00012646"/>
    </source>
</evidence>
<evidence type="ECO:0000256" key="6">
    <source>
        <dbReference type="ARBA" id="ARBA00022801"/>
    </source>
</evidence>
<dbReference type="InterPro" id="IPR024927">
    <property type="entry name" value="Acid_PPase"/>
</dbReference>